<dbReference type="InterPro" id="IPR036390">
    <property type="entry name" value="WH_DNA-bd_sf"/>
</dbReference>
<feature type="domain" description="HTH lysR-type" evidence="5">
    <location>
        <begin position="9"/>
        <end position="60"/>
    </location>
</feature>
<evidence type="ECO:0000313" key="6">
    <source>
        <dbReference type="EMBL" id="MBC5715499.1"/>
    </source>
</evidence>
<dbReference type="SUPFAM" id="SSF53850">
    <property type="entry name" value="Periplasmic binding protein-like II"/>
    <property type="match status" value="1"/>
</dbReference>
<dbReference type="Pfam" id="PF03466">
    <property type="entry name" value="LysR_substrate"/>
    <property type="match status" value="1"/>
</dbReference>
<protein>
    <submittedName>
        <fullName evidence="6">LysR family transcriptional regulator</fullName>
    </submittedName>
</protein>
<keyword evidence="2" id="KW-0805">Transcription regulation</keyword>
<organism evidence="6 7">
    <name type="scientific">Roseburia zhanii</name>
    <dbReference type="NCBI Taxonomy" id="2763064"/>
    <lineage>
        <taxon>Bacteria</taxon>
        <taxon>Bacillati</taxon>
        <taxon>Bacillota</taxon>
        <taxon>Clostridia</taxon>
        <taxon>Lachnospirales</taxon>
        <taxon>Lachnospiraceae</taxon>
        <taxon>Roseburia</taxon>
    </lineage>
</organism>
<dbReference type="Gene3D" id="3.40.190.290">
    <property type="match status" value="1"/>
</dbReference>
<dbReference type="PANTHER" id="PTHR30419">
    <property type="entry name" value="HTH-TYPE TRANSCRIPTIONAL REGULATOR YBHD"/>
    <property type="match status" value="1"/>
</dbReference>
<dbReference type="PROSITE" id="PS50931">
    <property type="entry name" value="HTH_LYSR"/>
    <property type="match status" value="1"/>
</dbReference>
<evidence type="ECO:0000313" key="7">
    <source>
        <dbReference type="Proteomes" id="UP000606720"/>
    </source>
</evidence>
<comment type="similarity">
    <text evidence="1">Belongs to the LysR transcriptional regulatory family.</text>
</comment>
<accession>A0A923LQY2</accession>
<name>A0A923LQY2_9FIRM</name>
<dbReference type="InterPro" id="IPR050950">
    <property type="entry name" value="HTH-type_LysR_regulators"/>
</dbReference>
<dbReference type="AlphaFoldDB" id="A0A923LQY2"/>
<dbReference type="EMBL" id="JACOPH010000022">
    <property type="protein sequence ID" value="MBC5715499.1"/>
    <property type="molecule type" value="Genomic_DNA"/>
</dbReference>
<dbReference type="RefSeq" id="WP_186867802.1">
    <property type="nucleotide sequence ID" value="NZ_JACOPH010000022.1"/>
</dbReference>
<dbReference type="GO" id="GO:0003677">
    <property type="term" value="F:DNA binding"/>
    <property type="evidence" value="ECO:0007669"/>
    <property type="project" value="UniProtKB-KW"/>
</dbReference>
<dbReference type="GO" id="GO:0005829">
    <property type="term" value="C:cytosol"/>
    <property type="evidence" value="ECO:0007669"/>
    <property type="project" value="TreeGrafter"/>
</dbReference>
<evidence type="ECO:0000256" key="2">
    <source>
        <dbReference type="ARBA" id="ARBA00023015"/>
    </source>
</evidence>
<dbReference type="GO" id="GO:0003700">
    <property type="term" value="F:DNA-binding transcription factor activity"/>
    <property type="evidence" value="ECO:0007669"/>
    <property type="project" value="InterPro"/>
</dbReference>
<sequence length="303" mass="34102">MNVNFEYYRIFYYVAKYHNFTKAAHTLGSSQPNVTRAMNRLEQQINTTLFVRTNRGIQLTPEGEKLYTHISAAMSQIFAAEEELSDSTGLSHGSIAIGVSETALNIFLFNKLKAFHMTYPGIRLKLYNYSTPQAIDAVKSGKIDFAIVSTPASVESPLRQIMLQPFQEILVGGTTFTALGSQELSLAELKNYPLISLGRETTTFQFYHALFLSHGLELAPDTETATTDQILPLVKCELGLAFLPEAMAHDSIQKREIVQISLKENIPERNICMLYDCQHPLNSAARQFRKMILENHLSQVNYP</sequence>
<proteinExistence type="inferred from homology"/>
<comment type="caution">
    <text evidence="6">The sequence shown here is derived from an EMBL/GenBank/DDBJ whole genome shotgun (WGS) entry which is preliminary data.</text>
</comment>
<dbReference type="InterPro" id="IPR036388">
    <property type="entry name" value="WH-like_DNA-bd_sf"/>
</dbReference>
<dbReference type="PANTHER" id="PTHR30419:SF8">
    <property type="entry name" value="NITROGEN ASSIMILATION TRANSCRIPTIONAL ACTIVATOR-RELATED"/>
    <property type="match status" value="1"/>
</dbReference>
<dbReference type="Gene3D" id="1.10.10.10">
    <property type="entry name" value="Winged helix-like DNA-binding domain superfamily/Winged helix DNA-binding domain"/>
    <property type="match status" value="1"/>
</dbReference>
<evidence type="ECO:0000256" key="3">
    <source>
        <dbReference type="ARBA" id="ARBA00023125"/>
    </source>
</evidence>
<dbReference type="Proteomes" id="UP000606720">
    <property type="component" value="Unassembled WGS sequence"/>
</dbReference>
<keyword evidence="7" id="KW-1185">Reference proteome</keyword>
<dbReference type="CDD" id="cd05466">
    <property type="entry name" value="PBP2_LTTR_substrate"/>
    <property type="match status" value="1"/>
</dbReference>
<dbReference type="InterPro" id="IPR000847">
    <property type="entry name" value="LysR_HTH_N"/>
</dbReference>
<keyword evidence="4" id="KW-0804">Transcription</keyword>
<evidence type="ECO:0000259" key="5">
    <source>
        <dbReference type="PROSITE" id="PS50931"/>
    </source>
</evidence>
<dbReference type="FunFam" id="1.10.10.10:FF:000001">
    <property type="entry name" value="LysR family transcriptional regulator"/>
    <property type="match status" value="1"/>
</dbReference>
<gene>
    <name evidence="6" type="ORF">H8S17_15080</name>
</gene>
<dbReference type="PRINTS" id="PR00039">
    <property type="entry name" value="HTHLYSR"/>
</dbReference>
<evidence type="ECO:0000256" key="1">
    <source>
        <dbReference type="ARBA" id="ARBA00009437"/>
    </source>
</evidence>
<dbReference type="InterPro" id="IPR005119">
    <property type="entry name" value="LysR_subst-bd"/>
</dbReference>
<keyword evidence="3" id="KW-0238">DNA-binding</keyword>
<evidence type="ECO:0000256" key="4">
    <source>
        <dbReference type="ARBA" id="ARBA00023163"/>
    </source>
</evidence>
<dbReference type="SUPFAM" id="SSF46785">
    <property type="entry name" value="Winged helix' DNA-binding domain"/>
    <property type="match status" value="1"/>
</dbReference>
<reference evidence="6" key="1">
    <citation type="submission" date="2020-08" db="EMBL/GenBank/DDBJ databases">
        <title>Genome public.</title>
        <authorList>
            <person name="Liu C."/>
            <person name="Sun Q."/>
        </authorList>
    </citation>
    <scope>NUCLEOTIDE SEQUENCE</scope>
    <source>
        <strain evidence="6">BX1005</strain>
    </source>
</reference>
<dbReference type="Pfam" id="PF00126">
    <property type="entry name" value="HTH_1"/>
    <property type="match status" value="1"/>
</dbReference>